<dbReference type="EMBL" id="BOPF01000004">
    <property type="protein sequence ID" value="GIJ44563.1"/>
    <property type="molecule type" value="Genomic_DNA"/>
</dbReference>
<dbReference type="InterPro" id="IPR028098">
    <property type="entry name" value="Glyco_trans_4-like_N"/>
</dbReference>
<evidence type="ECO:0000256" key="1">
    <source>
        <dbReference type="ARBA" id="ARBA00022676"/>
    </source>
</evidence>
<accession>A0A8J4DPE4</accession>
<organism evidence="4 5">
    <name type="scientific">Virgisporangium aliadipatigenens</name>
    <dbReference type="NCBI Taxonomy" id="741659"/>
    <lineage>
        <taxon>Bacteria</taxon>
        <taxon>Bacillati</taxon>
        <taxon>Actinomycetota</taxon>
        <taxon>Actinomycetes</taxon>
        <taxon>Micromonosporales</taxon>
        <taxon>Micromonosporaceae</taxon>
        <taxon>Virgisporangium</taxon>
    </lineage>
</organism>
<keyword evidence="5" id="KW-1185">Reference proteome</keyword>
<dbReference type="Pfam" id="PF13692">
    <property type="entry name" value="Glyco_trans_1_4"/>
    <property type="match status" value="1"/>
</dbReference>
<feature type="domain" description="Glycosyltransferase subfamily 4-like N-terminal" evidence="3">
    <location>
        <begin position="29"/>
        <end position="126"/>
    </location>
</feature>
<evidence type="ECO:0000256" key="2">
    <source>
        <dbReference type="ARBA" id="ARBA00022679"/>
    </source>
</evidence>
<dbReference type="GO" id="GO:0016757">
    <property type="term" value="F:glycosyltransferase activity"/>
    <property type="evidence" value="ECO:0007669"/>
    <property type="project" value="UniProtKB-KW"/>
</dbReference>
<evidence type="ECO:0000313" key="4">
    <source>
        <dbReference type="EMBL" id="GIJ44563.1"/>
    </source>
</evidence>
<dbReference type="PANTHER" id="PTHR12526">
    <property type="entry name" value="GLYCOSYLTRANSFERASE"/>
    <property type="match status" value="1"/>
</dbReference>
<keyword evidence="1" id="KW-0328">Glycosyltransferase</keyword>
<evidence type="ECO:0000313" key="5">
    <source>
        <dbReference type="Proteomes" id="UP000619260"/>
    </source>
</evidence>
<evidence type="ECO:0000259" key="3">
    <source>
        <dbReference type="Pfam" id="PF13579"/>
    </source>
</evidence>
<name>A0A8J4DPE4_9ACTN</name>
<dbReference type="Pfam" id="PF13579">
    <property type="entry name" value="Glyco_trans_4_4"/>
    <property type="match status" value="1"/>
</dbReference>
<comment type="caution">
    <text evidence="4">The sequence shown here is derived from an EMBL/GenBank/DDBJ whole genome shotgun (WGS) entry which is preliminary data.</text>
</comment>
<proteinExistence type="predicted"/>
<keyword evidence="2 4" id="KW-0808">Transferase</keyword>
<sequence length="420" mass="45097">MLNSLTRIGGMDAQRLNILVYPHAMELGGSQLNAIELAAAVRDLGHEVTIVSEDGPLLRRVAELGLPRLGVPADRRRPSGTVSRYLRRLVAERGVDIVHGYEWPPGIEANAAVLGNPRAAAVCTVMSMSVAPFLPGSLPLVVGTEEIRERAAAGRRGPTYLIEPPVDVDANAPGHPVEDFRAAHDLEPGPVDLVVVCRLVPELKLEGILTAIDVVGALGAETPVRLIVVGDGDARSTVEERAAKANARAGRRAVVLTGALFDPRPAYAAADVMLGMGGSALRALAFGKPLVVQGERGFWELLTPSTVDTFLKQGWYGLGDGTGGEERLTAILSGLLRDPDRRRSLGEYGRTLAVERFSLQRAATVQEKIYRDALARPRSRGRDTGEAARSAVGVFSHKLRRRYEGLRGTRARDDFNAIGK</sequence>
<dbReference type="SUPFAM" id="SSF53756">
    <property type="entry name" value="UDP-Glycosyltransferase/glycogen phosphorylase"/>
    <property type="match status" value="1"/>
</dbReference>
<dbReference type="Gene3D" id="3.40.50.2000">
    <property type="entry name" value="Glycogen Phosphorylase B"/>
    <property type="match status" value="2"/>
</dbReference>
<dbReference type="AlphaFoldDB" id="A0A8J4DPE4"/>
<dbReference type="Proteomes" id="UP000619260">
    <property type="component" value="Unassembled WGS sequence"/>
</dbReference>
<dbReference type="PANTHER" id="PTHR12526:SF510">
    <property type="entry name" value="D-INOSITOL 3-PHOSPHATE GLYCOSYLTRANSFERASE"/>
    <property type="match status" value="1"/>
</dbReference>
<protein>
    <submittedName>
        <fullName evidence="4">Glycosyl transferase family 1</fullName>
    </submittedName>
</protein>
<dbReference type="CDD" id="cd03801">
    <property type="entry name" value="GT4_PimA-like"/>
    <property type="match status" value="1"/>
</dbReference>
<gene>
    <name evidence="4" type="ORF">Val02_14490</name>
</gene>
<reference evidence="4" key="1">
    <citation type="submission" date="2021-01" db="EMBL/GenBank/DDBJ databases">
        <title>Whole genome shotgun sequence of Virgisporangium aliadipatigenens NBRC 105644.</title>
        <authorList>
            <person name="Komaki H."/>
            <person name="Tamura T."/>
        </authorList>
    </citation>
    <scope>NUCLEOTIDE SEQUENCE</scope>
    <source>
        <strain evidence="4">NBRC 105644</strain>
    </source>
</reference>